<dbReference type="SUPFAM" id="SSF82153">
    <property type="entry name" value="FAS1 domain"/>
    <property type="match status" value="1"/>
</dbReference>
<keyword evidence="2" id="KW-1185">Reference proteome</keyword>
<accession>A0ABP7Z122</accession>
<dbReference type="Gene3D" id="2.30.180.10">
    <property type="entry name" value="FAS1 domain"/>
    <property type="match status" value="1"/>
</dbReference>
<gene>
    <name evidence="1" type="ORF">GCM10022216_27790</name>
</gene>
<name>A0ABP7Z122_9SPHI</name>
<proteinExistence type="predicted"/>
<evidence type="ECO:0000313" key="2">
    <source>
        <dbReference type="Proteomes" id="UP001500101"/>
    </source>
</evidence>
<organism evidence="1 2">
    <name type="scientific">Sphingobacterium kyonggiense</name>
    <dbReference type="NCBI Taxonomy" id="714075"/>
    <lineage>
        <taxon>Bacteria</taxon>
        <taxon>Pseudomonadati</taxon>
        <taxon>Bacteroidota</taxon>
        <taxon>Sphingobacteriia</taxon>
        <taxon>Sphingobacteriales</taxon>
        <taxon>Sphingobacteriaceae</taxon>
        <taxon>Sphingobacterium</taxon>
    </lineage>
</organism>
<reference evidence="2" key="1">
    <citation type="journal article" date="2019" name="Int. J. Syst. Evol. Microbiol.">
        <title>The Global Catalogue of Microorganisms (GCM) 10K type strain sequencing project: providing services to taxonomists for standard genome sequencing and annotation.</title>
        <authorList>
            <consortium name="The Broad Institute Genomics Platform"/>
            <consortium name="The Broad Institute Genome Sequencing Center for Infectious Disease"/>
            <person name="Wu L."/>
            <person name="Ma J."/>
        </authorList>
    </citation>
    <scope>NUCLEOTIDE SEQUENCE [LARGE SCALE GENOMIC DNA]</scope>
    <source>
        <strain evidence="2">JCM 16704</strain>
    </source>
</reference>
<protein>
    <submittedName>
        <fullName evidence="1">Fasciclin domain-containing protein</fullName>
    </submittedName>
</protein>
<sequence length="202" mass="22904">MSSCSKYDGYFDYENTEKVFQGTSINYLESKKGTFDSLLLALNRLPELKQALNDQELTFFAPTNASFQIAINNLNLVRSNQGKSKLYIQNLSLVELDTLMTKYMVKGIVPTDSMNRIDGLFVETYKISHPMHAQRIKEDASGFVSGGMELVYYSDTKDNNFISQWNRIASQAVNIYTTTGIVHVLGSKHEFGFGDFLTRMNK</sequence>
<dbReference type="Proteomes" id="UP001500101">
    <property type="component" value="Unassembled WGS sequence"/>
</dbReference>
<dbReference type="InterPro" id="IPR036378">
    <property type="entry name" value="FAS1_dom_sf"/>
</dbReference>
<dbReference type="EMBL" id="BAAAZI010000011">
    <property type="protein sequence ID" value="GAA4144637.1"/>
    <property type="molecule type" value="Genomic_DNA"/>
</dbReference>
<comment type="caution">
    <text evidence="1">The sequence shown here is derived from an EMBL/GenBank/DDBJ whole genome shotgun (WGS) entry which is preliminary data.</text>
</comment>
<evidence type="ECO:0000313" key="1">
    <source>
        <dbReference type="EMBL" id="GAA4144637.1"/>
    </source>
</evidence>